<accession>A0AAD5P7P7</accession>
<reference evidence="2" key="1">
    <citation type="journal article" date="2022" name="IScience">
        <title>Evolution of zygomycete secretomes and the origins of terrestrial fungal ecologies.</title>
        <authorList>
            <person name="Chang Y."/>
            <person name="Wang Y."/>
            <person name="Mondo S."/>
            <person name="Ahrendt S."/>
            <person name="Andreopoulos W."/>
            <person name="Barry K."/>
            <person name="Beard J."/>
            <person name="Benny G.L."/>
            <person name="Blankenship S."/>
            <person name="Bonito G."/>
            <person name="Cuomo C."/>
            <person name="Desiro A."/>
            <person name="Gervers K.A."/>
            <person name="Hundley H."/>
            <person name="Kuo A."/>
            <person name="LaButti K."/>
            <person name="Lang B.F."/>
            <person name="Lipzen A."/>
            <person name="O'Donnell K."/>
            <person name="Pangilinan J."/>
            <person name="Reynolds N."/>
            <person name="Sandor L."/>
            <person name="Smith M.E."/>
            <person name="Tsang A."/>
            <person name="Grigoriev I.V."/>
            <person name="Stajich J.E."/>
            <person name="Spatafora J.W."/>
        </authorList>
    </citation>
    <scope>NUCLEOTIDE SEQUENCE</scope>
    <source>
        <strain evidence="2">RSA 2281</strain>
    </source>
</reference>
<keyword evidence="3" id="KW-1185">Reference proteome</keyword>
<dbReference type="Proteomes" id="UP001209540">
    <property type="component" value="Unassembled WGS sequence"/>
</dbReference>
<evidence type="ECO:0000256" key="1">
    <source>
        <dbReference type="SAM" id="Phobius"/>
    </source>
</evidence>
<feature type="transmembrane region" description="Helical" evidence="1">
    <location>
        <begin position="102"/>
        <end position="121"/>
    </location>
</feature>
<protein>
    <submittedName>
        <fullName evidence="2">Uncharacterized protein</fullName>
    </submittedName>
</protein>
<comment type="caution">
    <text evidence="2">The sequence shown here is derived from an EMBL/GenBank/DDBJ whole genome shotgun (WGS) entry which is preliminary data.</text>
</comment>
<gene>
    <name evidence="2" type="ORF">BDA99DRAFT_543757</name>
</gene>
<proteinExistence type="predicted"/>
<organism evidence="2 3">
    <name type="scientific">Phascolomyces articulosus</name>
    <dbReference type="NCBI Taxonomy" id="60185"/>
    <lineage>
        <taxon>Eukaryota</taxon>
        <taxon>Fungi</taxon>
        <taxon>Fungi incertae sedis</taxon>
        <taxon>Mucoromycota</taxon>
        <taxon>Mucoromycotina</taxon>
        <taxon>Mucoromycetes</taxon>
        <taxon>Mucorales</taxon>
        <taxon>Lichtheimiaceae</taxon>
        <taxon>Phascolomyces</taxon>
    </lineage>
</organism>
<dbReference type="AlphaFoldDB" id="A0AAD5P7P7"/>
<dbReference type="EMBL" id="JAIXMP010000053">
    <property type="protein sequence ID" value="KAI9245244.1"/>
    <property type="molecule type" value="Genomic_DNA"/>
</dbReference>
<feature type="transmembrane region" description="Helical" evidence="1">
    <location>
        <begin position="58"/>
        <end position="81"/>
    </location>
</feature>
<name>A0AAD5P7P7_9FUNG</name>
<keyword evidence="1" id="KW-0812">Transmembrane</keyword>
<feature type="transmembrane region" description="Helical" evidence="1">
    <location>
        <begin position="30"/>
        <end position="46"/>
    </location>
</feature>
<evidence type="ECO:0000313" key="2">
    <source>
        <dbReference type="EMBL" id="KAI9245244.1"/>
    </source>
</evidence>
<evidence type="ECO:0000313" key="3">
    <source>
        <dbReference type="Proteomes" id="UP001209540"/>
    </source>
</evidence>
<keyword evidence="1" id="KW-1133">Transmembrane helix</keyword>
<reference evidence="2" key="2">
    <citation type="submission" date="2023-02" db="EMBL/GenBank/DDBJ databases">
        <authorList>
            <consortium name="DOE Joint Genome Institute"/>
            <person name="Mondo S.J."/>
            <person name="Chang Y."/>
            <person name="Wang Y."/>
            <person name="Ahrendt S."/>
            <person name="Andreopoulos W."/>
            <person name="Barry K."/>
            <person name="Beard J."/>
            <person name="Benny G.L."/>
            <person name="Blankenship S."/>
            <person name="Bonito G."/>
            <person name="Cuomo C."/>
            <person name="Desiro A."/>
            <person name="Gervers K.A."/>
            <person name="Hundley H."/>
            <person name="Kuo A."/>
            <person name="LaButti K."/>
            <person name="Lang B.F."/>
            <person name="Lipzen A."/>
            <person name="O'Donnell K."/>
            <person name="Pangilinan J."/>
            <person name="Reynolds N."/>
            <person name="Sandor L."/>
            <person name="Smith M.W."/>
            <person name="Tsang A."/>
            <person name="Grigoriev I.V."/>
            <person name="Stajich J.E."/>
            <person name="Spatafora J.W."/>
        </authorList>
    </citation>
    <scope>NUCLEOTIDE SEQUENCE</scope>
    <source>
        <strain evidence="2">RSA 2281</strain>
    </source>
</reference>
<sequence>MRKRIRRQYFSQKFLPRSTCIRKHTLYSHILRRIIVAVIGLARISHGNRKPCLCTSGISALQLFVYISVLCLLVVVLFFGSKNSTKLASIKHEENHAVMQRATKLPALIIIQIVFFIYLCIEQMGIA</sequence>
<keyword evidence="1" id="KW-0472">Membrane</keyword>